<comment type="caution">
    <text evidence="1">The sequence shown here is derived from an EMBL/GenBank/DDBJ whole genome shotgun (WGS) entry which is preliminary data.</text>
</comment>
<proteinExistence type="predicted"/>
<evidence type="ECO:0000313" key="2">
    <source>
        <dbReference type="Proteomes" id="UP000224460"/>
    </source>
</evidence>
<name>A0AC61DED0_9FIRM</name>
<sequence length="390" mass="42939">MKIKKIIGILTGMVVSVSVMGTIVGCNLERFTAPQYSRSKMNQLNKYLDYSFLGDMDQQKIMDSLYAGYVSGLEDPSTVYLNEEEYAAEKIFEKGQYIGTGIFFTWGISGNEIIVTQVLENSPAEKAGIKVGDKIIQIDEIGVRMANQVGLYEKLAYTGSQKVTYVIQDNSGKESRTVELVSEVIHIPGLKTEILEGNRGYIEMKTITPDTSEELAEALKSFKEKQVKDVILDVRYLTSRNLEEIVEICDLFIEDQLLFKVQDKTGNFKEYKGNAGISYDGKVVLLVNEGTSGTVEAMVSTLKEVKKMPVVGSITSGNGVVTQCIDLKDKTGVRVTTGIIYSISEVSLKGKGIAPDIAIKNTVESAVELMTSGEISLKNDAQLMKALEQF</sequence>
<accession>A0AC61DED0</accession>
<dbReference type="Proteomes" id="UP000224460">
    <property type="component" value="Unassembled WGS sequence"/>
</dbReference>
<reference evidence="1" key="1">
    <citation type="submission" date="2017-10" db="EMBL/GenBank/DDBJ databases">
        <title>Genome sequence of cellulolytic Lachnospiraceae bacterium XHS1971 isolated from hotspring sediment.</title>
        <authorList>
            <person name="Vasudevan G."/>
            <person name="Joshi A.J."/>
            <person name="Hivarkar S."/>
            <person name="Lanjekar V.B."/>
            <person name="Dhakephalkar P.K."/>
            <person name="Dagar S."/>
        </authorList>
    </citation>
    <scope>NUCLEOTIDE SEQUENCE</scope>
    <source>
        <strain evidence="1">XHS1971</strain>
    </source>
</reference>
<protein>
    <submittedName>
        <fullName evidence="1">Uncharacterized protein</fullName>
    </submittedName>
</protein>
<gene>
    <name evidence="1" type="ORF">CS063_06095</name>
</gene>
<organism evidence="1 2">
    <name type="scientific">Sporanaerobium hydrogeniformans</name>
    <dbReference type="NCBI Taxonomy" id="3072179"/>
    <lineage>
        <taxon>Bacteria</taxon>
        <taxon>Bacillati</taxon>
        <taxon>Bacillota</taxon>
        <taxon>Clostridia</taxon>
        <taxon>Lachnospirales</taxon>
        <taxon>Lachnospiraceae</taxon>
        <taxon>Sporanaerobium</taxon>
    </lineage>
</organism>
<dbReference type="EMBL" id="PEDL01000004">
    <property type="protein sequence ID" value="PHV71260.1"/>
    <property type="molecule type" value="Genomic_DNA"/>
</dbReference>
<keyword evidence="2" id="KW-1185">Reference proteome</keyword>
<evidence type="ECO:0000313" key="1">
    <source>
        <dbReference type="EMBL" id="PHV71260.1"/>
    </source>
</evidence>